<accession>A0ABN0DRL6</accession>
<keyword evidence="7" id="KW-1185">Reference proteome</keyword>
<keyword evidence="2" id="KW-0238">DNA-binding</keyword>
<sequence>MATSDEKSAAQILAGTSLAQGMNEEDLKELLASSEVTLRTYPKGAIVFHDGDMPHSLYILLKGEVHILKDTYSGRQIFISEIDRPGDMFGEVYEVLQRPYDMYVRAVTEVKLLEVSSHLFTLDIGDKPRRSALIVQKNLMKIFAGKAYGMHTKLKILASGTLREKIVRYLYPHVDAEGHVTLTVSRAFIAAYLAVSRPSLSRELGAMQRDGIIQATGRSIRITDMDLFESYL</sequence>
<dbReference type="InterPro" id="IPR012318">
    <property type="entry name" value="HTH_CRP"/>
</dbReference>
<keyword evidence="3" id="KW-0804">Transcription</keyword>
<evidence type="ECO:0000313" key="7">
    <source>
        <dbReference type="Proteomes" id="UP000003175"/>
    </source>
</evidence>
<evidence type="ECO:0000256" key="3">
    <source>
        <dbReference type="ARBA" id="ARBA00023163"/>
    </source>
</evidence>
<dbReference type="InterPro" id="IPR050397">
    <property type="entry name" value="Env_Response_Regulators"/>
</dbReference>
<dbReference type="SMART" id="SM00419">
    <property type="entry name" value="HTH_CRP"/>
    <property type="match status" value="1"/>
</dbReference>
<dbReference type="InterPro" id="IPR018490">
    <property type="entry name" value="cNMP-bd_dom_sf"/>
</dbReference>
<dbReference type="SUPFAM" id="SSF51206">
    <property type="entry name" value="cAMP-binding domain-like"/>
    <property type="match status" value="1"/>
</dbReference>
<evidence type="ECO:0000256" key="1">
    <source>
        <dbReference type="ARBA" id="ARBA00023015"/>
    </source>
</evidence>
<evidence type="ECO:0000256" key="2">
    <source>
        <dbReference type="ARBA" id="ARBA00023125"/>
    </source>
</evidence>
<dbReference type="PANTHER" id="PTHR24567:SF58">
    <property type="entry name" value="CYCLIC AMP-BINDING REGULATORY PROTEIN"/>
    <property type="match status" value="1"/>
</dbReference>
<keyword evidence="1" id="KW-0805">Transcription regulation</keyword>
<dbReference type="Proteomes" id="UP000003175">
    <property type="component" value="Unassembled WGS sequence"/>
</dbReference>
<dbReference type="EMBL" id="ADGH01000003">
    <property type="protein sequence ID" value="EHG25581.1"/>
    <property type="molecule type" value="Genomic_DNA"/>
</dbReference>
<protein>
    <recommendedName>
        <fullName evidence="8">Cyclic nucleotide-binding domain-containing protein</fullName>
    </recommendedName>
</protein>
<reference evidence="6 7" key="1">
    <citation type="submission" date="2011-08" db="EMBL/GenBank/DDBJ databases">
        <title>The Genome Sequence of Selenomonas noxia F0398.</title>
        <authorList>
            <consortium name="The Broad Institute Genome Sequencing Platform"/>
            <person name="Earl A."/>
            <person name="Ward D."/>
            <person name="Feldgarden M."/>
            <person name="Gevers D."/>
            <person name="Izard J."/>
            <person name="Ganesan A."/>
            <person name="Blanton J.M."/>
            <person name="Baranova O.V."/>
            <person name="Tanner A.C."/>
            <person name="Dewhirst F.E."/>
            <person name="Young S.K."/>
            <person name="Zeng Q."/>
            <person name="Gargeya S."/>
            <person name="Fitzgerald M."/>
            <person name="Haas B."/>
            <person name="Abouelleil A."/>
            <person name="Alvarado L."/>
            <person name="Arachchi H.M."/>
            <person name="Berlin A."/>
            <person name="Brown A."/>
            <person name="Chapman S.B."/>
            <person name="Chen Z."/>
            <person name="Dunbar C."/>
            <person name="Freedman E."/>
            <person name="Gearin G."/>
            <person name="Gellesch M."/>
            <person name="Goldberg J."/>
            <person name="Griggs A."/>
            <person name="Gujja S."/>
            <person name="Heiman D."/>
            <person name="Howarth C."/>
            <person name="Larson L."/>
            <person name="Lui A."/>
            <person name="MacDonald P.J.P."/>
            <person name="Montmayeur A."/>
            <person name="Murphy C."/>
            <person name="Neiman D."/>
            <person name="Pearson M."/>
            <person name="Priest M."/>
            <person name="Roberts A."/>
            <person name="Saif S."/>
            <person name="Shea T."/>
            <person name="Shenoy N."/>
            <person name="Sisk P."/>
            <person name="Stolte C."/>
            <person name="Sykes S."/>
            <person name="Wortman J."/>
            <person name="Nusbaum C."/>
            <person name="Birren B."/>
        </authorList>
    </citation>
    <scope>NUCLEOTIDE SEQUENCE [LARGE SCALE GENOMIC DNA]</scope>
    <source>
        <strain evidence="6 7">F0398</strain>
    </source>
</reference>
<feature type="domain" description="HTH crp-type" evidence="5">
    <location>
        <begin position="160"/>
        <end position="226"/>
    </location>
</feature>
<gene>
    <name evidence="6" type="ORF">HMPREF9432_00082</name>
</gene>
<dbReference type="SUPFAM" id="SSF46785">
    <property type="entry name" value="Winged helix' DNA-binding domain"/>
    <property type="match status" value="1"/>
</dbReference>
<name>A0ABN0DRL6_9FIRM</name>
<evidence type="ECO:0000313" key="6">
    <source>
        <dbReference type="EMBL" id="EHG25581.1"/>
    </source>
</evidence>
<dbReference type="PANTHER" id="PTHR24567">
    <property type="entry name" value="CRP FAMILY TRANSCRIPTIONAL REGULATORY PROTEIN"/>
    <property type="match status" value="1"/>
</dbReference>
<dbReference type="PROSITE" id="PS50042">
    <property type="entry name" value="CNMP_BINDING_3"/>
    <property type="match status" value="1"/>
</dbReference>
<dbReference type="Pfam" id="PF13545">
    <property type="entry name" value="HTH_Crp_2"/>
    <property type="match status" value="1"/>
</dbReference>
<dbReference type="Pfam" id="PF00027">
    <property type="entry name" value="cNMP_binding"/>
    <property type="match status" value="1"/>
</dbReference>
<dbReference type="InterPro" id="IPR000595">
    <property type="entry name" value="cNMP-bd_dom"/>
</dbReference>
<dbReference type="GeneID" id="32475650"/>
<dbReference type="RefSeq" id="WP_006694457.1">
    <property type="nucleotide sequence ID" value="NZ_JH376857.1"/>
</dbReference>
<feature type="domain" description="Cyclic nucleotide-binding" evidence="4">
    <location>
        <begin position="18"/>
        <end position="120"/>
    </location>
</feature>
<organism evidence="6 7">
    <name type="scientific">Selenomonas noxia F0398</name>
    <dbReference type="NCBI Taxonomy" id="702437"/>
    <lineage>
        <taxon>Bacteria</taxon>
        <taxon>Bacillati</taxon>
        <taxon>Bacillota</taxon>
        <taxon>Negativicutes</taxon>
        <taxon>Selenomonadales</taxon>
        <taxon>Selenomonadaceae</taxon>
        <taxon>Selenomonas</taxon>
    </lineage>
</organism>
<dbReference type="Gene3D" id="2.60.120.10">
    <property type="entry name" value="Jelly Rolls"/>
    <property type="match status" value="1"/>
</dbReference>
<dbReference type="PROSITE" id="PS51063">
    <property type="entry name" value="HTH_CRP_2"/>
    <property type="match status" value="1"/>
</dbReference>
<dbReference type="CDD" id="cd00038">
    <property type="entry name" value="CAP_ED"/>
    <property type="match status" value="1"/>
</dbReference>
<comment type="caution">
    <text evidence="6">The sequence shown here is derived from an EMBL/GenBank/DDBJ whole genome shotgun (WGS) entry which is preliminary data.</text>
</comment>
<evidence type="ECO:0000259" key="4">
    <source>
        <dbReference type="PROSITE" id="PS50042"/>
    </source>
</evidence>
<evidence type="ECO:0008006" key="8">
    <source>
        <dbReference type="Google" id="ProtNLM"/>
    </source>
</evidence>
<proteinExistence type="predicted"/>
<dbReference type="InterPro" id="IPR018335">
    <property type="entry name" value="Tscrpt_reg_HTH_Crp-type_CS"/>
</dbReference>
<dbReference type="PROSITE" id="PS00042">
    <property type="entry name" value="HTH_CRP_1"/>
    <property type="match status" value="1"/>
</dbReference>
<evidence type="ECO:0000259" key="5">
    <source>
        <dbReference type="PROSITE" id="PS51063"/>
    </source>
</evidence>
<dbReference type="InterPro" id="IPR014710">
    <property type="entry name" value="RmlC-like_jellyroll"/>
</dbReference>
<dbReference type="SMART" id="SM00100">
    <property type="entry name" value="cNMP"/>
    <property type="match status" value="1"/>
</dbReference>
<dbReference type="InterPro" id="IPR036390">
    <property type="entry name" value="WH_DNA-bd_sf"/>
</dbReference>